<feature type="region of interest" description="Disordered" evidence="4">
    <location>
        <begin position="190"/>
        <end position="220"/>
    </location>
</feature>
<keyword evidence="3" id="KW-0539">Nucleus</keyword>
<evidence type="ECO:0000313" key="6">
    <source>
        <dbReference type="Proteomes" id="UP001164746"/>
    </source>
</evidence>
<evidence type="ECO:0000256" key="2">
    <source>
        <dbReference type="ARBA" id="ARBA00022884"/>
    </source>
</evidence>
<dbReference type="PANTHER" id="PTHR15597:SF22">
    <property type="entry name" value="RNA-BINDING FOX PROTEIN 1, ISOFORM H"/>
    <property type="match status" value="1"/>
</dbReference>
<sequence>MANTNSFDNAVELALRSGRREKKLEYCGGILLVSVMVGNVGLNDLVEFVVVHMEKTGKVCLAERRYLLRHGVTETHYPALCLGRPASLGLNLTQNFQVTCRDLFDNIERGVLLSQGKYSRRDHHMVQNQLQPTYQYAQTPGLEEYQPVMVQTPATSLPAEFKSDQTVFTSTAISSAVTANGGVEQQTTELVEGEGGQQSPSEAGGKVDVASPSSNAAQGPKRLHVSNIPFRFREADLRNLLGQFGPILDVEIIFNERGSKVLDPRHVNIVMT</sequence>
<evidence type="ECO:0000256" key="3">
    <source>
        <dbReference type="ARBA" id="ARBA00023242"/>
    </source>
</evidence>
<evidence type="ECO:0000256" key="4">
    <source>
        <dbReference type="SAM" id="MobiDB-lite"/>
    </source>
</evidence>
<evidence type="ECO:0000256" key="1">
    <source>
        <dbReference type="ARBA" id="ARBA00004123"/>
    </source>
</evidence>
<reference evidence="5" key="1">
    <citation type="submission" date="2022-11" db="EMBL/GenBank/DDBJ databases">
        <title>Centuries of genome instability and evolution in soft-shell clam transmissible cancer (bioRxiv).</title>
        <authorList>
            <person name="Hart S.F.M."/>
            <person name="Yonemitsu M.A."/>
            <person name="Giersch R.M."/>
            <person name="Beal B.F."/>
            <person name="Arriagada G."/>
            <person name="Davis B.W."/>
            <person name="Ostrander E.A."/>
            <person name="Goff S.P."/>
            <person name="Metzger M.J."/>
        </authorList>
    </citation>
    <scope>NUCLEOTIDE SEQUENCE</scope>
    <source>
        <strain evidence="5">MELC-2E11</strain>
        <tissue evidence="5">Siphon/mantle</tissue>
    </source>
</reference>
<dbReference type="InterPro" id="IPR035979">
    <property type="entry name" value="RBD_domain_sf"/>
</dbReference>
<accession>A0ABY7DHH5</accession>
<evidence type="ECO:0000313" key="5">
    <source>
        <dbReference type="EMBL" id="WAQ97087.1"/>
    </source>
</evidence>
<dbReference type="Proteomes" id="UP001164746">
    <property type="component" value="Chromosome 2"/>
</dbReference>
<keyword evidence="6" id="KW-1185">Reference proteome</keyword>
<dbReference type="EMBL" id="CP111013">
    <property type="protein sequence ID" value="WAQ97087.1"/>
    <property type="molecule type" value="Genomic_DNA"/>
</dbReference>
<name>A0ABY7DHH5_MYAAR</name>
<dbReference type="Gene3D" id="3.30.70.330">
    <property type="match status" value="1"/>
</dbReference>
<organism evidence="5 6">
    <name type="scientific">Mya arenaria</name>
    <name type="common">Soft-shell clam</name>
    <dbReference type="NCBI Taxonomy" id="6604"/>
    <lineage>
        <taxon>Eukaryota</taxon>
        <taxon>Metazoa</taxon>
        <taxon>Spiralia</taxon>
        <taxon>Lophotrochozoa</taxon>
        <taxon>Mollusca</taxon>
        <taxon>Bivalvia</taxon>
        <taxon>Autobranchia</taxon>
        <taxon>Heteroconchia</taxon>
        <taxon>Euheterodonta</taxon>
        <taxon>Imparidentia</taxon>
        <taxon>Neoheterodontei</taxon>
        <taxon>Myida</taxon>
        <taxon>Myoidea</taxon>
        <taxon>Myidae</taxon>
        <taxon>Mya</taxon>
    </lineage>
</organism>
<protein>
    <submittedName>
        <fullName evidence="5">RFOX3-like protein</fullName>
    </submittedName>
</protein>
<dbReference type="PANTHER" id="PTHR15597">
    <property type="entry name" value="ATAXIN 2-BINDING PROTEIN 1-RELATED"/>
    <property type="match status" value="1"/>
</dbReference>
<gene>
    <name evidence="5" type="ORF">MAR_029777</name>
</gene>
<comment type="subcellular location">
    <subcellularLocation>
        <location evidence="1">Nucleus</location>
    </subcellularLocation>
</comment>
<dbReference type="InterPro" id="IPR047131">
    <property type="entry name" value="RBFOX1-like"/>
</dbReference>
<proteinExistence type="predicted"/>
<dbReference type="InterPro" id="IPR012677">
    <property type="entry name" value="Nucleotide-bd_a/b_plait_sf"/>
</dbReference>
<dbReference type="SUPFAM" id="SSF54928">
    <property type="entry name" value="RNA-binding domain, RBD"/>
    <property type="match status" value="1"/>
</dbReference>
<keyword evidence="2" id="KW-0694">RNA-binding</keyword>